<dbReference type="Gene3D" id="1.10.10.10">
    <property type="entry name" value="Winged helix-like DNA-binding domain superfamily/Winged helix DNA-binding domain"/>
    <property type="match status" value="1"/>
</dbReference>
<comment type="caution">
    <text evidence="1">The sequence shown here is derived from an EMBL/GenBank/DDBJ whole genome shotgun (WGS) entry which is preliminary data.</text>
</comment>
<dbReference type="RefSeq" id="WP_209644536.1">
    <property type="nucleotide sequence ID" value="NZ_JAGINW010000001.1"/>
</dbReference>
<proteinExistence type="predicted"/>
<gene>
    <name evidence="1" type="ORF">JOF56_007997</name>
</gene>
<dbReference type="GO" id="GO:0003677">
    <property type="term" value="F:DNA binding"/>
    <property type="evidence" value="ECO:0007669"/>
    <property type="project" value="UniProtKB-KW"/>
</dbReference>
<accession>A0ABS4TTA3</accession>
<keyword evidence="2" id="KW-1185">Reference proteome</keyword>
<sequence>MSATRLLVLGVVRGFGRAHGYLIRAELLRWGAESWANIKWGSLYHALRKLAEEGLLTAGDIDEAGRVDHEITARGEAEFFRLLKAALREPQPRPDMLAAGLSLLPALSRAEAIELLEVRHRTLRTSQDEYQHQNDNWERAPHIRELFGLWTHTAAGGAQWTQQMIRRLRAGTYLMAGEPGAVFGVPGAWPPDAELAGYGPDNYSPIPGPSG</sequence>
<dbReference type="Proteomes" id="UP001519332">
    <property type="component" value="Unassembled WGS sequence"/>
</dbReference>
<dbReference type="SUPFAM" id="SSF46785">
    <property type="entry name" value="Winged helix' DNA-binding domain"/>
    <property type="match status" value="1"/>
</dbReference>
<organism evidence="1 2">
    <name type="scientific">Kibdelosporangium banguiense</name>
    <dbReference type="NCBI Taxonomy" id="1365924"/>
    <lineage>
        <taxon>Bacteria</taxon>
        <taxon>Bacillati</taxon>
        <taxon>Actinomycetota</taxon>
        <taxon>Actinomycetes</taxon>
        <taxon>Pseudonocardiales</taxon>
        <taxon>Pseudonocardiaceae</taxon>
        <taxon>Kibdelosporangium</taxon>
    </lineage>
</organism>
<keyword evidence="1" id="KW-0238">DNA-binding</keyword>
<evidence type="ECO:0000313" key="1">
    <source>
        <dbReference type="EMBL" id="MBP2327612.1"/>
    </source>
</evidence>
<dbReference type="InterPro" id="IPR036390">
    <property type="entry name" value="WH_DNA-bd_sf"/>
</dbReference>
<protein>
    <submittedName>
        <fullName evidence="1">DNA-binding PadR family transcriptional regulator</fullName>
    </submittedName>
</protein>
<name>A0ABS4TTA3_9PSEU</name>
<dbReference type="EMBL" id="JAGINW010000001">
    <property type="protein sequence ID" value="MBP2327612.1"/>
    <property type="molecule type" value="Genomic_DNA"/>
</dbReference>
<evidence type="ECO:0000313" key="2">
    <source>
        <dbReference type="Proteomes" id="UP001519332"/>
    </source>
</evidence>
<reference evidence="1 2" key="1">
    <citation type="submission" date="2021-03" db="EMBL/GenBank/DDBJ databases">
        <title>Sequencing the genomes of 1000 actinobacteria strains.</title>
        <authorList>
            <person name="Klenk H.-P."/>
        </authorList>
    </citation>
    <scope>NUCLEOTIDE SEQUENCE [LARGE SCALE GENOMIC DNA]</scope>
    <source>
        <strain evidence="1 2">DSM 46670</strain>
    </source>
</reference>
<dbReference type="InterPro" id="IPR036388">
    <property type="entry name" value="WH-like_DNA-bd_sf"/>
</dbReference>